<protein>
    <submittedName>
        <fullName evidence="2">Uncharacterized protein</fullName>
    </submittedName>
</protein>
<reference evidence="2" key="1">
    <citation type="journal article" date="2020" name="Stud. Mycol.">
        <title>101 Dothideomycetes genomes: a test case for predicting lifestyles and emergence of pathogens.</title>
        <authorList>
            <person name="Haridas S."/>
            <person name="Albert R."/>
            <person name="Binder M."/>
            <person name="Bloem J."/>
            <person name="Labutti K."/>
            <person name="Salamov A."/>
            <person name="Andreopoulos B."/>
            <person name="Baker S."/>
            <person name="Barry K."/>
            <person name="Bills G."/>
            <person name="Bluhm B."/>
            <person name="Cannon C."/>
            <person name="Castanera R."/>
            <person name="Culley D."/>
            <person name="Daum C."/>
            <person name="Ezra D."/>
            <person name="Gonzalez J."/>
            <person name="Henrissat B."/>
            <person name="Kuo A."/>
            <person name="Liang C."/>
            <person name="Lipzen A."/>
            <person name="Lutzoni F."/>
            <person name="Magnuson J."/>
            <person name="Mondo S."/>
            <person name="Nolan M."/>
            <person name="Ohm R."/>
            <person name="Pangilinan J."/>
            <person name="Park H.-J."/>
            <person name="Ramirez L."/>
            <person name="Alfaro M."/>
            <person name="Sun H."/>
            <person name="Tritt A."/>
            <person name="Yoshinaga Y."/>
            <person name="Zwiers L.-H."/>
            <person name="Turgeon B."/>
            <person name="Goodwin S."/>
            <person name="Spatafora J."/>
            <person name="Crous P."/>
            <person name="Grigoriev I."/>
        </authorList>
    </citation>
    <scope>NUCLEOTIDE SEQUENCE</scope>
    <source>
        <strain evidence="2">CBS 113389</strain>
    </source>
</reference>
<dbReference type="GeneID" id="54474772"/>
<proteinExistence type="predicted"/>
<evidence type="ECO:0000313" key="3">
    <source>
        <dbReference type="Proteomes" id="UP000799767"/>
    </source>
</evidence>
<keyword evidence="1" id="KW-0732">Signal</keyword>
<evidence type="ECO:0000313" key="2">
    <source>
        <dbReference type="EMBL" id="KAF2482487.1"/>
    </source>
</evidence>
<feature type="chain" id="PRO_5025365084" evidence="1">
    <location>
        <begin position="26"/>
        <end position="199"/>
    </location>
</feature>
<dbReference type="OrthoDB" id="3838727at2759"/>
<dbReference type="RefSeq" id="XP_033589057.1">
    <property type="nucleotide sequence ID" value="XM_033733770.1"/>
</dbReference>
<dbReference type="AlphaFoldDB" id="A0A6A6PTD0"/>
<dbReference type="EMBL" id="MU001636">
    <property type="protein sequence ID" value="KAF2482487.1"/>
    <property type="molecule type" value="Genomic_DNA"/>
</dbReference>
<keyword evidence="3" id="KW-1185">Reference proteome</keyword>
<accession>A0A6A6PTD0</accession>
<name>A0A6A6PTD0_9PEZI</name>
<organism evidence="2 3">
    <name type="scientific">Neohortaea acidophila</name>
    <dbReference type="NCBI Taxonomy" id="245834"/>
    <lineage>
        <taxon>Eukaryota</taxon>
        <taxon>Fungi</taxon>
        <taxon>Dikarya</taxon>
        <taxon>Ascomycota</taxon>
        <taxon>Pezizomycotina</taxon>
        <taxon>Dothideomycetes</taxon>
        <taxon>Dothideomycetidae</taxon>
        <taxon>Mycosphaerellales</taxon>
        <taxon>Teratosphaeriaceae</taxon>
        <taxon>Neohortaea</taxon>
    </lineage>
</organism>
<evidence type="ECO:0000256" key="1">
    <source>
        <dbReference type="SAM" id="SignalP"/>
    </source>
</evidence>
<dbReference type="InterPro" id="IPR037176">
    <property type="entry name" value="Osmotin/thaumatin-like_sf"/>
</dbReference>
<dbReference type="Proteomes" id="UP000799767">
    <property type="component" value="Unassembled WGS sequence"/>
</dbReference>
<gene>
    <name evidence="2" type="ORF">BDY17DRAFT_298608</name>
</gene>
<dbReference type="SUPFAM" id="SSF49870">
    <property type="entry name" value="Osmotin, thaumatin-like protein"/>
    <property type="match status" value="1"/>
</dbReference>
<sequence>MDSKPALSISSLALTLLASLPLTTSQPTNSSRPHFKLHVHNACPFPKSIGIYSVTPTFEMLQHGPIVNLSSNTHHTLHAPYHSTGMRLSGHAEWGLNGQWRPQLLFEFGYSAYDTVQGTAYDISMMEGSDDNVGMKVRVLPNGAGSETCETKLCLPGDCAPSQGWTSPGQAELGSPADTVCYRGKADFRLTYCPEKEDH</sequence>
<feature type="signal peptide" evidence="1">
    <location>
        <begin position="1"/>
        <end position="25"/>
    </location>
</feature>